<evidence type="ECO:0000256" key="1">
    <source>
        <dbReference type="SAM" id="MobiDB-lite"/>
    </source>
</evidence>
<organism evidence="4 5">
    <name type="scientific">Zalerion maritima</name>
    <dbReference type="NCBI Taxonomy" id="339359"/>
    <lineage>
        <taxon>Eukaryota</taxon>
        <taxon>Fungi</taxon>
        <taxon>Dikarya</taxon>
        <taxon>Ascomycota</taxon>
        <taxon>Pezizomycotina</taxon>
        <taxon>Sordariomycetes</taxon>
        <taxon>Lulworthiomycetidae</taxon>
        <taxon>Lulworthiales</taxon>
        <taxon>Lulworthiaceae</taxon>
        <taxon>Zalerion</taxon>
    </lineage>
</organism>
<keyword evidence="5" id="KW-1185">Reference proteome</keyword>
<dbReference type="Gene3D" id="2.160.20.10">
    <property type="entry name" value="Single-stranded right-handed beta-helix, Pectin lyase-like"/>
    <property type="match status" value="2"/>
</dbReference>
<dbReference type="SUPFAM" id="SSF51126">
    <property type="entry name" value="Pectin lyase-like"/>
    <property type="match status" value="2"/>
</dbReference>
<dbReference type="CDD" id="cd23668">
    <property type="entry name" value="GH55_beta13glucanase-like"/>
    <property type="match status" value="1"/>
</dbReference>
<dbReference type="PANTHER" id="PTHR33928">
    <property type="entry name" value="POLYGALACTURONASE QRT3"/>
    <property type="match status" value="1"/>
</dbReference>
<feature type="signal peptide" evidence="2">
    <location>
        <begin position="1"/>
        <end position="18"/>
    </location>
</feature>
<reference evidence="4" key="1">
    <citation type="submission" date="2022-07" db="EMBL/GenBank/DDBJ databases">
        <title>Draft genome sequence of Zalerion maritima ATCC 34329, a (micro)plastics degrading marine fungus.</title>
        <authorList>
            <person name="Paco A."/>
            <person name="Goncalves M.F.M."/>
            <person name="Rocha-Santos T.A.P."/>
            <person name="Alves A."/>
        </authorList>
    </citation>
    <scope>NUCLEOTIDE SEQUENCE</scope>
    <source>
        <strain evidence="4">ATCC 34329</strain>
    </source>
</reference>
<evidence type="ECO:0000313" key="4">
    <source>
        <dbReference type="EMBL" id="KAJ2893222.1"/>
    </source>
</evidence>
<accession>A0AAD5RGC6</accession>
<dbReference type="AlphaFoldDB" id="A0AAD5RGC6"/>
<feature type="domain" description="Rhamnogalacturonase A/B/Epimerase-like pectate lyase" evidence="3">
    <location>
        <begin position="41"/>
        <end position="272"/>
    </location>
</feature>
<dbReference type="InterPro" id="IPR012334">
    <property type="entry name" value="Pectin_lyas_fold"/>
</dbReference>
<dbReference type="InterPro" id="IPR024535">
    <property type="entry name" value="RHGA/B-epi-like_pectate_lyase"/>
</dbReference>
<feature type="compositionally biased region" description="Basic residues" evidence="1">
    <location>
        <begin position="757"/>
        <end position="768"/>
    </location>
</feature>
<dbReference type="InterPro" id="IPR039279">
    <property type="entry name" value="QRT3-like"/>
</dbReference>
<feature type="domain" description="Rhamnogalacturonase A/B/Epimerase-like pectate lyase" evidence="3">
    <location>
        <begin position="403"/>
        <end position="473"/>
    </location>
</feature>
<name>A0AAD5RGC6_9PEZI</name>
<dbReference type="Proteomes" id="UP001201980">
    <property type="component" value="Unassembled WGS sequence"/>
</dbReference>
<dbReference type="EMBL" id="JAKWBI020000643">
    <property type="protein sequence ID" value="KAJ2893222.1"/>
    <property type="molecule type" value="Genomic_DNA"/>
</dbReference>
<dbReference type="GO" id="GO:0004650">
    <property type="term" value="F:polygalacturonase activity"/>
    <property type="evidence" value="ECO:0007669"/>
    <property type="project" value="InterPro"/>
</dbReference>
<feature type="chain" id="PRO_5042144005" evidence="2">
    <location>
        <begin position="19"/>
        <end position="825"/>
    </location>
</feature>
<evidence type="ECO:0000256" key="2">
    <source>
        <dbReference type="SAM" id="SignalP"/>
    </source>
</evidence>
<comment type="caution">
    <text evidence="4">The sequence shown here is derived from an EMBL/GenBank/DDBJ whole genome shotgun (WGS) entry which is preliminary data.</text>
</comment>
<dbReference type="Pfam" id="PF12708">
    <property type="entry name" value="Pect-lyase_RHGA_epim"/>
    <property type="match status" value="2"/>
</dbReference>
<dbReference type="PANTHER" id="PTHR33928:SF2">
    <property type="entry name" value="PECTATE LYASE SUPERFAMILY PROTEIN DOMAIN-CONTAINING PROTEIN-RELATED"/>
    <property type="match status" value="1"/>
</dbReference>
<gene>
    <name evidence="4" type="ORF">MKZ38_008912</name>
</gene>
<evidence type="ECO:0000313" key="5">
    <source>
        <dbReference type="Proteomes" id="UP001201980"/>
    </source>
</evidence>
<dbReference type="InterPro" id="IPR011050">
    <property type="entry name" value="Pectin_lyase_fold/virulence"/>
</dbReference>
<keyword evidence="2" id="KW-0732">Signal</keyword>
<feature type="region of interest" description="Disordered" evidence="1">
    <location>
        <begin position="749"/>
        <end position="775"/>
    </location>
</feature>
<evidence type="ECO:0000259" key="3">
    <source>
        <dbReference type="Pfam" id="PF12708"/>
    </source>
</evidence>
<sequence length="825" mass="89926">MNHNFFLCLGALILGVQAYWMEEVQHQGIVPGNTNSSYEIFRNVKDYGALGDGETDDTDAIKLAMTDGNRCAPFECAGGTTTPAVVYFPPGTYMISSTITDYFYTQIIGDPTDMPVLKASSDFPPDDGQGSTGGFGMIDGIPYGANGLAWLGVNSFFRQIRNIEIDMSGVAGKATGIHWPTAQATSIQNVVFRMAHKDTGLEHTGIFIEEGSGGFMEGLEFHGGKIGANFGNQQFTVRNLYFVDCETAINQLWDWTWTYQNIKVENCDVGIEISSDAYAESGVGSLLVIDSWFKDVPVAIKTPRVPGNMTPEAAASLVINQVEFDGCETIVLGPDDEALVPGGSGSVVVNFAQGHVWDPVNLHQDYTGDNATYFPRLTELENSDGRYFSQAKPHYDDVPITSFVSARSFGCAGDGETDDSTCLARLVQTAASQNKIVFLDAGHYKTYTTLYIPSGSRIVGEGLSSVIVGTGTTFQHMANPQPVVQVGVPGEKGRIEWSDTLVATRGPTPGAIIIQYNLYTEGLEPSGLWDVHVRVGGFAGSELQIEQCAITPDVEANESNLKSECIAGFMSMHITKYAGGVYTENCWLWIADHDIESPTNAQVTIFVGRGLLVESKKGKVWIIGSGSEHHTLYNYQLRETHDVWMGLIQSETPYYQPNPPAHLPFPTMALYGDPDFLEACGDETGEKFSEDNPPCAMAWGLRVLGSQNIGIFGTGLYSFFYNNDNTVCKAQDVDWCQARMIEIEDGNGSETYERKGKDKRRGHGHGGRGGRSNSADDDTKHLIVYNLNTLGSVSMVTRYGEDVAFTENHIEGYNSGLAVYLDNEP</sequence>
<protein>
    <submittedName>
        <fullName evidence="4">Glucan 1,3-beta-glucosidase</fullName>
    </submittedName>
</protein>
<proteinExistence type="predicted"/>